<feature type="transmembrane region" description="Helical" evidence="1">
    <location>
        <begin position="7"/>
        <end position="27"/>
    </location>
</feature>
<gene>
    <name evidence="2" type="ORF">SDAV_002184</name>
</gene>
<dbReference type="Proteomes" id="UP000253689">
    <property type="component" value="Chromosome"/>
</dbReference>
<protein>
    <submittedName>
        <fullName evidence="2">Uncharacterized protein</fullName>
    </submittedName>
</protein>
<evidence type="ECO:0000313" key="3">
    <source>
        <dbReference type="Proteomes" id="UP000253689"/>
    </source>
</evidence>
<sequence length="82" mass="10103">MEVKQIFRRLSFGFILLLLCLILNLYFIENINDIKLSTIFKNIFIIILLWIYFWNVVLINKNNAKTQNHKKQWWFKIFCFSN</sequence>
<keyword evidence="1" id="KW-0812">Transmembrane</keyword>
<organism evidence="2 3">
    <name type="scientific">Spiroplasma phoeniceum P40</name>
    <dbReference type="NCBI Taxonomy" id="1276259"/>
    <lineage>
        <taxon>Bacteria</taxon>
        <taxon>Bacillati</taxon>
        <taxon>Mycoplasmatota</taxon>
        <taxon>Mollicutes</taxon>
        <taxon>Entomoplasmatales</taxon>
        <taxon>Spiroplasmataceae</taxon>
        <taxon>Spiroplasma</taxon>
    </lineage>
</organism>
<reference evidence="3" key="1">
    <citation type="submission" date="2018-07" db="EMBL/GenBank/DDBJ databases">
        <title>Complete Genome Sequence of Spiroplasma phoeniceum.</title>
        <authorList>
            <person name="Davis R.E."/>
            <person name="Shao J.Y."/>
            <person name="Zhao Y."/>
            <person name="Silver A."/>
            <person name="Stump z."/>
            <person name="Gasparich G."/>
        </authorList>
    </citation>
    <scope>NUCLEOTIDE SEQUENCE [LARGE SCALE GENOMIC DNA]</scope>
    <source>
        <strain evidence="3">P40</strain>
    </source>
</reference>
<evidence type="ECO:0000256" key="1">
    <source>
        <dbReference type="SAM" id="Phobius"/>
    </source>
</evidence>
<accession>A0A345DSC6</accession>
<keyword evidence="1" id="KW-1133">Transmembrane helix</keyword>
<keyword evidence="3" id="KW-1185">Reference proteome</keyword>
<evidence type="ECO:0000313" key="2">
    <source>
        <dbReference type="EMBL" id="AXF97117.1"/>
    </source>
</evidence>
<dbReference type="KEGG" id="sphh:SDAV_002184"/>
<proteinExistence type="predicted"/>
<dbReference type="EMBL" id="CP031088">
    <property type="protein sequence ID" value="AXF97117.1"/>
    <property type="molecule type" value="Genomic_DNA"/>
</dbReference>
<feature type="transmembrane region" description="Helical" evidence="1">
    <location>
        <begin position="39"/>
        <end position="60"/>
    </location>
</feature>
<name>A0A345DSC6_9MOLU</name>
<keyword evidence="1" id="KW-0472">Membrane</keyword>
<dbReference type="AlphaFoldDB" id="A0A345DSC6"/>